<evidence type="ECO:0000313" key="3">
    <source>
        <dbReference type="Proteomes" id="UP000223913"/>
    </source>
</evidence>
<dbReference type="EMBL" id="PDUD01000075">
    <property type="protein sequence ID" value="PHN00780.1"/>
    <property type="molecule type" value="Genomic_DNA"/>
</dbReference>
<gene>
    <name evidence="2" type="ORF">CRP01_40460</name>
</gene>
<feature type="transmembrane region" description="Helical" evidence="1">
    <location>
        <begin position="148"/>
        <end position="167"/>
    </location>
</feature>
<feature type="transmembrane region" description="Helical" evidence="1">
    <location>
        <begin position="6"/>
        <end position="26"/>
    </location>
</feature>
<accession>A0A2D0MX72</accession>
<keyword evidence="1" id="KW-0472">Membrane</keyword>
<reference evidence="2 3" key="1">
    <citation type="submission" date="2017-10" db="EMBL/GenBank/DDBJ databases">
        <title>The draft genome sequence of Lewinella nigricans NBRC 102662.</title>
        <authorList>
            <person name="Wang K."/>
        </authorList>
    </citation>
    <scope>NUCLEOTIDE SEQUENCE [LARGE SCALE GENOMIC DNA]</scope>
    <source>
        <strain evidence="2 3">NBRC 102662</strain>
    </source>
</reference>
<dbReference type="InterPro" id="IPR007404">
    <property type="entry name" value="YdjM-like"/>
</dbReference>
<dbReference type="AlphaFoldDB" id="A0A2D0MX72"/>
<evidence type="ECO:0008006" key="4">
    <source>
        <dbReference type="Google" id="ProtNLM"/>
    </source>
</evidence>
<organism evidence="2 3">
    <name type="scientific">Flavilitoribacter nigricans (strain ATCC 23147 / DSM 23189 / NBRC 102662 / NCIMB 1420 / SS-2)</name>
    <name type="common">Lewinella nigricans</name>
    <dbReference type="NCBI Taxonomy" id="1122177"/>
    <lineage>
        <taxon>Bacteria</taxon>
        <taxon>Pseudomonadati</taxon>
        <taxon>Bacteroidota</taxon>
        <taxon>Saprospiria</taxon>
        <taxon>Saprospirales</taxon>
        <taxon>Lewinellaceae</taxon>
        <taxon>Flavilitoribacter</taxon>
    </lineage>
</organism>
<name>A0A2D0MX72_FLAN2</name>
<dbReference type="RefSeq" id="WP_099155812.1">
    <property type="nucleotide sequence ID" value="NZ_PDUD01000075.1"/>
</dbReference>
<keyword evidence="1" id="KW-0812">Transmembrane</keyword>
<dbReference type="PANTHER" id="PTHR35531:SF1">
    <property type="entry name" value="INNER MEMBRANE PROTEIN YBCI-RELATED"/>
    <property type="match status" value="1"/>
</dbReference>
<evidence type="ECO:0000313" key="2">
    <source>
        <dbReference type="EMBL" id="PHN00780.1"/>
    </source>
</evidence>
<comment type="caution">
    <text evidence="2">The sequence shown here is derived from an EMBL/GenBank/DDBJ whole genome shotgun (WGS) entry which is preliminary data.</text>
</comment>
<dbReference type="PANTHER" id="PTHR35531">
    <property type="entry name" value="INNER MEMBRANE PROTEIN YBCI-RELATED"/>
    <property type="match status" value="1"/>
</dbReference>
<dbReference type="Proteomes" id="UP000223913">
    <property type="component" value="Unassembled WGS sequence"/>
</dbReference>
<dbReference type="Pfam" id="PF04307">
    <property type="entry name" value="YdjM"/>
    <property type="match status" value="1"/>
</dbReference>
<sequence length="453" mass="51791">MRTPNHLAGGLIITGFGAALCNLNIFNSPASVGVMAIASLLPDIDHPKSIIGRSLKPIARAINRRWGHRTITHSAVALVSSTFLFALIEKSISGSSPLALIYFFAYFSHLLLDMVTLMGVPLLYPFSKNPFVMPANPKWRIRNDDRRAETIAFCLFLLAALFMRPLFEQGFWTTYNRTFGTLKHVVSEFHKADDLLEVSYQAKVGTEPISGRGYCIEVTEQYAILLENGRFRRLDKQSMVLNKLLPRHTGRKFVYEHLSIINVSLDSLNQLVKDQLIAEIDLSSTLPFFVLLQGHTTEQKRIHEKYLTDLVFLTPKDTLSATASQKIPFFYEPNPRIPLLQNKLQQTQTRNRLYHHQLLTRERDIRQLKQQIRRATDMPTQERYYQQLETLRKTKPSQPDFEAERNLAIEIAQLQKQEKLKNLERRAKLQSPAPPVPPAPPLLSGHITFVTII</sequence>
<keyword evidence="3" id="KW-1185">Reference proteome</keyword>
<proteinExistence type="predicted"/>
<keyword evidence="1" id="KW-1133">Transmembrane helix</keyword>
<evidence type="ECO:0000256" key="1">
    <source>
        <dbReference type="SAM" id="Phobius"/>
    </source>
</evidence>
<feature type="transmembrane region" description="Helical" evidence="1">
    <location>
        <begin position="100"/>
        <end position="127"/>
    </location>
</feature>
<protein>
    <recommendedName>
        <fullName evidence="4">Metal-dependent hydrolase</fullName>
    </recommendedName>
</protein>
<dbReference type="OrthoDB" id="5459053at2"/>